<proteinExistence type="predicted"/>
<dbReference type="Proteomes" id="UP000029120">
    <property type="component" value="Chromosome 6"/>
</dbReference>
<evidence type="ECO:0000313" key="2">
    <source>
        <dbReference type="Proteomes" id="UP000029120"/>
    </source>
</evidence>
<name>A0A087GQF7_ARAAL</name>
<protein>
    <submittedName>
        <fullName evidence="1">Uncharacterized protein</fullName>
    </submittedName>
</protein>
<keyword evidence="2" id="KW-1185">Reference proteome</keyword>
<accession>A0A087GQF7</accession>
<dbReference type="AlphaFoldDB" id="A0A087GQF7"/>
<sequence>MREEDLLCMNEDGRERCLMPKTEMASGCPEHQSTECFHCSTSALDEILLLPPVLKLRNCRFLDFTWSHVPVCACHHGPIGSVLLEHLCCTKIRNLWLVVLV</sequence>
<dbReference type="Gramene" id="KFK32109">
    <property type="protein sequence ID" value="KFK32109"/>
    <property type="gene ID" value="AALP_AA6G199800"/>
</dbReference>
<gene>
    <name evidence="1" type="ordered locus">AALP_Aa6g199800</name>
</gene>
<dbReference type="EMBL" id="CM002874">
    <property type="protein sequence ID" value="KFK32109.1"/>
    <property type="molecule type" value="Genomic_DNA"/>
</dbReference>
<evidence type="ECO:0000313" key="1">
    <source>
        <dbReference type="EMBL" id="KFK32109.1"/>
    </source>
</evidence>
<reference evidence="2" key="1">
    <citation type="journal article" date="2015" name="Nat. Plants">
        <title>Genome expansion of Arabis alpina linked with retrotransposition and reduced symmetric DNA methylation.</title>
        <authorList>
            <person name="Willing E.M."/>
            <person name="Rawat V."/>
            <person name="Mandakova T."/>
            <person name="Maumus F."/>
            <person name="James G.V."/>
            <person name="Nordstroem K.J."/>
            <person name="Becker C."/>
            <person name="Warthmann N."/>
            <person name="Chica C."/>
            <person name="Szarzynska B."/>
            <person name="Zytnicki M."/>
            <person name="Albani M.C."/>
            <person name="Kiefer C."/>
            <person name="Bergonzi S."/>
            <person name="Castaings L."/>
            <person name="Mateos J.L."/>
            <person name="Berns M.C."/>
            <person name="Bujdoso N."/>
            <person name="Piofczyk T."/>
            <person name="de Lorenzo L."/>
            <person name="Barrero-Sicilia C."/>
            <person name="Mateos I."/>
            <person name="Piednoel M."/>
            <person name="Hagmann J."/>
            <person name="Chen-Min-Tao R."/>
            <person name="Iglesias-Fernandez R."/>
            <person name="Schuster S.C."/>
            <person name="Alonso-Blanco C."/>
            <person name="Roudier F."/>
            <person name="Carbonero P."/>
            <person name="Paz-Ares J."/>
            <person name="Davis S.J."/>
            <person name="Pecinka A."/>
            <person name="Quesneville H."/>
            <person name="Colot V."/>
            <person name="Lysak M.A."/>
            <person name="Weigel D."/>
            <person name="Coupland G."/>
            <person name="Schneeberger K."/>
        </authorList>
    </citation>
    <scope>NUCLEOTIDE SEQUENCE [LARGE SCALE GENOMIC DNA]</scope>
    <source>
        <strain evidence="2">cv. Pajares</strain>
    </source>
</reference>
<organism evidence="1 2">
    <name type="scientific">Arabis alpina</name>
    <name type="common">Alpine rock-cress</name>
    <dbReference type="NCBI Taxonomy" id="50452"/>
    <lineage>
        <taxon>Eukaryota</taxon>
        <taxon>Viridiplantae</taxon>
        <taxon>Streptophyta</taxon>
        <taxon>Embryophyta</taxon>
        <taxon>Tracheophyta</taxon>
        <taxon>Spermatophyta</taxon>
        <taxon>Magnoliopsida</taxon>
        <taxon>eudicotyledons</taxon>
        <taxon>Gunneridae</taxon>
        <taxon>Pentapetalae</taxon>
        <taxon>rosids</taxon>
        <taxon>malvids</taxon>
        <taxon>Brassicales</taxon>
        <taxon>Brassicaceae</taxon>
        <taxon>Arabideae</taxon>
        <taxon>Arabis</taxon>
    </lineage>
</organism>